<feature type="compositionally biased region" description="Basic residues" evidence="1">
    <location>
        <begin position="68"/>
        <end position="78"/>
    </location>
</feature>
<protein>
    <recommendedName>
        <fullName evidence="2">F-box domain-containing protein</fullName>
    </recommendedName>
</protein>
<dbReference type="PANTHER" id="PTHR31900">
    <property type="entry name" value="F-BOX/RNI SUPERFAMILY PROTEIN-RELATED"/>
    <property type="match status" value="1"/>
</dbReference>
<feature type="compositionally biased region" description="Polar residues" evidence="1">
    <location>
        <begin position="33"/>
        <end position="42"/>
    </location>
</feature>
<evidence type="ECO:0000259" key="2">
    <source>
        <dbReference type="Pfam" id="PF00646"/>
    </source>
</evidence>
<accession>A0AAV5LVR6</accession>
<sequence>MEDDNDDFFVNSSGNFSPSSPADEDDNKDFFVNSPSNFSPYSPANEERENQSNNNLYHSPRPYEIPHRNRYHSPRRKTHKEDRISSLPDSLIHHILSFLLAKETVKTGVLSKRWMYLWTSIPNLTFRCPYYTSTHYGFLEFVDKTLFFYSSSKIEKFVLDFIYKSSSAALIHKWLRWVARHDASIHSGPWSRLERLVLKEMANPEDGDDGMIEISCPSLKSIEISGSWGSKKCRLLNVSSLIHVCLNFEVDIASEEYFDMMKQLLENIRHAKQITLGTWCIQVLSVLEFRGLPSPMSLSSCKRLILDTDFNCWDTFGVASLLHSLPTLQNLVIDLTNNRNGEDVDSSDYPEFRDYFGENYWKSEDWISSCLLRHLKTVEIVGLDLYNEVLENDLLAFVRFLLGNAREWPNSFLPLNYQETVDETFHGLFEHLKTIEIGLRPFDDMNRMILH</sequence>
<feature type="region of interest" description="Disordered" evidence="1">
    <location>
        <begin position="1"/>
        <end position="83"/>
    </location>
</feature>
<dbReference type="InterPro" id="IPR050232">
    <property type="entry name" value="FBL13/AtMIF1-like"/>
</dbReference>
<dbReference type="Proteomes" id="UP001054252">
    <property type="component" value="Unassembled WGS sequence"/>
</dbReference>
<dbReference type="SUPFAM" id="SSF81383">
    <property type="entry name" value="F-box domain"/>
    <property type="match status" value="1"/>
</dbReference>
<dbReference type="EMBL" id="BPVZ01000148">
    <property type="protein sequence ID" value="GKV41278.1"/>
    <property type="molecule type" value="Genomic_DNA"/>
</dbReference>
<name>A0AAV5LVR6_9ROSI</name>
<dbReference type="PANTHER" id="PTHR31900:SF30">
    <property type="entry name" value="SUPERFAMILY PROTEIN, PUTATIVE-RELATED"/>
    <property type="match status" value="1"/>
</dbReference>
<organism evidence="3 4">
    <name type="scientific">Rubroshorea leprosula</name>
    <dbReference type="NCBI Taxonomy" id="152421"/>
    <lineage>
        <taxon>Eukaryota</taxon>
        <taxon>Viridiplantae</taxon>
        <taxon>Streptophyta</taxon>
        <taxon>Embryophyta</taxon>
        <taxon>Tracheophyta</taxon>
        <taxon>Spermatophyta</taxon>
        <taxon>Magnoliopsida</taxon>
        <taxon>eudicotyledons</taxon>
        <taxon>Gunneridae</taxon>
        <taxon>Pentapetalae</taxon>
        <taxon>rosids</taxon>
        <taxon>malvids</taxon>
        <taxon>Malvales</taxon>
        <taxon>Dipterocarpaceae</taxon>
        <taxon>Rubroshorea</taxon>
    </lineage>
</organism>
<reference evidence="3 4" key="1">
    <citation type="journal article" date="2021" name="Commun. Biol.">
        <title>The genome of Shorea leprosula (Dipterocarpaceae) highlights the ecological relevance of drought in aseasonal tropical rainforests.</title>
        <authorList>
            <person name="Ng K.K.S."/>
            <person name="Kobayashi M.J."/>
            <person name="Fawcett J.A."/>
            <person name="Hatakeyama M."/>
            <person name="Paape T."/>
            <person name="Ng C.H."/>
            <person name="Ang C.C."/>
            <person name="Tnah L.H."/>
            <person name="Lee C.T."/>
            <person name="Nishiyama T."/>
            <person name="Sese J."/>
            <person name="O'Brien M.J."/>
            <person name="Copetti D."/>
            <person name="Mohd Noor M.I."/>
            <person name="Ong R.C."/>
            <person name="Putra M."/>
            <person name="Sireger I.Z."/>
            <person name="Indrioko S."/>
            <person name="Kosugi Y."/>
            <person name="Izuno A."/>
            <person name="Isagi Y."/>
            <person name="Lee S.L."/>
            <person name="Shimizu K.K."/>
        </authorList>
    </citation>
    <scope>NUCLEOTIDE SEQUENCE [LARGE SCALE GENOMIC DNA]</scope>
    <source>
        <strain evidence="3">214</strain>
    </source>
</reference>
<dbReference type="Pfam" id="PF00646">
    <property type="entry name" value="F-box"/>
    <property type="match status" value="1"/>
</dbReference>
<feature type="compositionally biased region" description="Polar residues" evidence="1">
    <location>
        <begin position="10"/>
        <end position="20"/>
    </location>
</feature>
<dbReference type="CDD" id="cd22160">
    <property type="entry name" value="F-box_AtFBL13-like"/>
    <property type="match status" value="1"/>
</dbReference>
<keyword evidence="4" id="KW-1185">Reference proteome</keyword>
<evidence type="ECO:0000313" key="3">
    <source>
        <dbReference type="EMBL" id="GKV41278.1"/>
    </source>
</evidence>
<feature type="domain" description="F-box" evidence="2">
    <location>
        <begin position="84"/>
        <end position="123"/>
    </location>
</feature>
<evidence type="ECO:0000313" key="4">
    <source>
        <dbReference type="Proteomes" id="UP001054252"/>
    </source>
</evidence>
<evidence type="ECO:0000256" key="1">
    <source>
        <dbReference type="SAM" id="MobiDB-lite"/>
    </source>
</evidence>
<dbReference type="InterPro" id="IPR053781">
    <property type="entry name" value="F-box_AtFBL13-like"/>
</dbReference>
<dbReference type="Gene3D" id="1.20.1280.50">
    <property type="match status" value="1"/>
</dbReference>
<comment type="caution">
    <text evidence="3">The sequence shown here is derived from an EMBL/GenBank/DDBJ whole genome shotgun (WGS) entry which is preliminary data.</text>
</comment>
<dbReference type="InterPro" id="IPR001810">
    <property type="entry name" value="F-box_dom"/>
</dbReference>
<dbReference type="AlphaFoldDB" id="A0AAV5LVR6"/>
<dbReference type="InterPro" id="IPR036047">
    <property type="entry name" value="F-box-like_dom_sf"/>
</dbReference>
<gene>
    <name evidence="3" type="ORF">SLEP1_g48831</name>
</gene>
<proteinExistence type="predicted"/>